<dbReference type="Gene3D" id="2.60.120.10">
    <property type="entry name" value="Jelly Rolls"/>
    <property type="match status" value="1"/>
</dbReference>
<dbReference type="SUPFAM" id="SSF51182">
    <property type="entry name" value="RmlC-like cupins"/>
    <property type="match status" value="1"/>
</dbReference>
<dbReference type="PANTHER" id="PTHR36156:SF2">
    <property type="entry name" value="CUPIN TYPE-2 DOMAIN-CONTAINING PROTEIN"/>
    <property type="match status" value="1"/>
</dbReference>
<dbReference type="GeneID" id="25287626"/>
<dbReference type="CDD" id="cd02231">
    <property type="entry name" value="cupin_BLL6423-like"/>
    <property type="match status" value="1"/>
</dbReference>
<dbReference type="HOGENOM" id="CLU_096188_0_0_1"/>
<dbReference type="RefSeq" id="XP_013253819.1">
    <property type="nucleotide sequence ID" value="XM_013398365.1"/>
</dbReference>
<proteinExistence type="predicted"/>
<dbReference type="InterPro" id="IPR047142">
    <property type="entry name" value="OryJ/VirC-like"/>
</dbReference>
<dbReference type="EMBL" id="AMGV01000026">
    <property type="protein sequence ID" value="KEF51229.1"/>
    <property type="molecule type" value="Genomic_DNA"/>
</dbReference>
<dbReference type="OrthoDB" id="5840532at2759"/>
<dbReference type="PANTHER" id="PTHR36156">
    <property type="entry name" value="SLR2101 PROTEIN"/>
    <property type="match status" value="1"/>
</dbReference>
<dbReference type="VEuPathDB" id="FungiDB:A1O9_12732"/>
<evidence type="ECO:0008006" key="3">
    <source>
        <dbReference type="Google" id="ProtNLM"/>
    </source>
</evidence>
<protein>
    <recommendedName>
        <fullName evidence="3">Cupin 2 conserved barrel domain-containing protein</fullName>
    </recommendedName>
</protein>
<dbReference type="STRING" id="1182545.A0A072NTP2"/>
<reference evidence="1 2" key="1">
    <citation type="submission" date="2013-03" db="EMBL/GenBank/DDBJ databases">
        <title>The Genome Sequence of Exophiala aquamarina CBS 119918.</title>
        <authorList>
            <consortium name="The Broad Institute Genomics Platform"/>
            <person name="Cuomo C."/>
            <person name="de Hoog S."/>
            <person name="Gorbushina A."/>
            <person name="Walker B."/>
            <person name="Young S.K."/>
            <person name="Zeng Q."/>
            <person name="Gargeya S."/>
            <person name="Fitzgerald M."/>
            <person name="Haas B."/>
            <person name="Abouelleil A."/>
            <person name="Allen A.W."/>
            <person name="Alvarado L."/>
            <person name="Arachchi H.M."/>
            <person name="Berlin A.M."/>
            <person name="Chapman S.B."/>
            <person name="Gainer-Dewar J."/>
            <person name="Goldberg J."/>
            <person name="Griggs A."/>
            <person name="Gujja S."/>
            <person name="Hansen M."/>
            <person name="Howarth C."/>
            <person name="Imamovic A."/>
            <person name="Ireland A."/>
            <person name="Larimer J."/>
            <person name="McCowan C."/>
            <person name="Murphy C."/>
            <person name="Pearson M."/>
            <person name="Poon T.W."/>
            <person name="Priest M."/>
            <person name="Roberts A."/>
            <person name="Saif S."/>
            <person name="Shea T."/>
            <person name="Sisk P."/>
            <person name="Sykes S."/>
            <person name="Wortman J."/>
            <person name="Nusbaum C."/>
            <person name="Birren B."/>
        </authorList>
    </citation>
    <scope>NUCLEOTIDE SEQUENCE [LARGE SCALE GENOMIC DNA]</scope>
    <source>
        <strain evidence="1 2">CBS 119918</strain>
    </source>
</reference>
<evidence type="ECO:0000313" key="1">
    <source>
        <dbReference type="EMBL" id="KEF51229.1"/>
    </source>
</evidence>
<organism evidence="1 2">
    <name type="scientific">Exophiala aquamarina CBS 119918</name>
    <dbReference type="NCBI Taxonomy" id="1182545"/>
    <lineage>
        <taxon>Eukaryota</taxon>
        <taxon>Fungi</taxon>
        <taxon>Dikarya</taxon>
        <taxon>Ascomycota</taxon>
        <taxon>Pezizomycotina</taxon>
        <taxon>Eurotiomycetes</taxon>
        <taxon>Chaetothyriomycetidae</taxon>
        <taxon>Chaetothyriales</taxon>
        <taxon>Herpotrichiellaceae</taxon>
        <taxon>Exophiala</taxon>
    </lineage>
</organism>
<keyword evidence="2" id="KW-1185">Reference proteome</keyword>
<comment type="caution">
    <text evidence="1">The sequence shown here is derived from an EMBL/GenBank/DDBJ whole genome shotgun (WGS) entry which is preliminary data.</text>
</comment>
<gene>
    <name evidence="1" type="ORF">A1O9_12732</name>
</gene>
<dbReference type="AlphaFoldDB" id="A0A072NTP2"/>
<accession>A0A072NTP2</accession>
<dbReference type="InterPro" id="IPR014710">
    <property type="entry name" value="RmlC-like_jellyroll"/>
</dbReference>
<name>A0A072NTP2_9EURO</name>
<sequence>MSDRPCATERENELRSKLPNPTIHVTTHDASTGKAVIRSSSQHEWTFQGHAFGKSVVYTTTGLPVKMTGDADIAAHQKVSQTVEHGLTYPDGTICQIVDFGPAAHAFMHRTHTLDFGVVLEGTIEMHLDDGFITILNKGDIAVQRGTIHEWKPHHKDEWVRMLFVMQAAEPITVAGQRLEECYG</sequence>
<evidence type="ECO:0000313" key="2">
    <source>
        <dbReference type="Proteomes" id="UP000027920"/>
    </source>
</evidence>
<dbReference type="Proteomes" id="UP000027920">
    <property type="component" value="Unassembled WGS sequence"/>
</dbReference>
<dbReference type="InterPro" id="IPR011051">
    <property type="entry name" value="RmlC_Cupin_sf"/>
</dbReference>